<dbReference type="SUPFAM" id="SSF57850">
    <property type="entry name" value="RING/U-box"/>
    <property type="match status" value="1"/>
</dbReference>
<feature type="domain" description="RING-type" evidence="6">
    <location>
        <begin position="110"/>
        <end position="149"/>
    </location>
</feature>
<dbReference type="EMBL" id="VJMH01000218">
    <property type="protein sequence ID" value="KAF0717747.1"/>
    <property type="molecule type" value="Genomic_DNA"/>
</dbReference>
<dbReference type="PANTHER" id="PTHR46016">
    <property type="entry name" value="ZINC FINGER, RING/FYVE/PHD-TYPE"/>
    <property type="match status" value="1"/>
</dbReference>
<dbReference type="InterPro" id="IPR001841">
    <property type="entry name" value="Znf_RING"/>
</dbReference>
<name>A0A485KB47_9STRA</name>
<keyword evidence="9" id="KW-1185">Reference proteome</keyword>
<keyword evidence="1" id="KW-0479">Metal-binding</keyword>
<dbReference type="Gene3D" id="3.30.40.10">
    <property type="entry name" value="Zinc/RING finger domain, C3HC4 (zinc finger)"/>
    <property type="match status" value="1"/>
</dbReference>
<feature type="region of interest" description="Disordered" evidence="5">
    <location>
        <begin position="75"/>
        <end position="96"/>
    </location>
</feature>
<evidence type="ECO:0000256" key="4">
    <source>
        <dbReference type="PROSITE-ProRule" id="PRU00175"/>
    </source>
</evidence>
<evidence type="ECO:0000313" key="8">
    <source>
        <dbReference type="EMBL" id="VFT79319.1"/>
    </source>
</evidence>
<dbReference type="GO" id="GO:0061630">
    <property type="term" value="F:ubiquitin protein ligase activity"/>
    <property type="evidence" value="ECO:0007669"/>
    <property type="project" value="TreeGrafter"/>
</dbReference>
<proteinExistence type="predicted"/>
<reference evidence="8 9" key="1">
    <citation type="submission" date="2019-03" db="EMBL/GenBank/DDBJ databases">
        <authorList>
            <person name="Gaulin E."/>
            <person name="Dumas B."/>
        </authorList>
    </citation>
    <scope>NUCLEOTIDE SEQUENCE [LARGE SCALE GENOMIC DNA]</scope>
    <source>
        <strain evidence="8">CBS 568.67</strain>
    </source>
</reference>
<feature type="compositionally biased region" description="Acidic residues" evidence="5">
    <location>
        <begin position="82"/>
        <end position="96"/>
    </location>
</feature>
<dbReference type="InterPro" id="IPR017907">
    <property type="entry name" value="Znf_RING_CS"/>
</dbReference>
<dbReference type="GO" id="GO:0008270">
    <property type="term" value="F:zinc ion binding"/>
    <property type="evidence" value="ECO:0007669"/>
    <property type="project" value="UniProtKB-KW"/>
</dbReference>
<dbReference type="AlphaFoldDB" id="A0A485KB47"/>
<reference evidence="7" key="2">
    <citation type="submission" date="2019-06" db="EMBL/GenBank/DDBJ databases">
        <title>Genomics analysis of Aphanomyces spp. identifies a new class of oomycete effector associated with host adaptation.</title>
        <authorList>
            <person name="Gaulin E."/>
        </authorList>
    </citation>
    <scope>NUCLEOTIDE SEQUENCE</scope>
    <source>
        <strain evidence="7">CBS 578.67</strain>
    </source>
</reference>
<dbReference type="Pfam" id="PF13923">
    <property type="entry name" value="zf-C3HC4_2"/>
    <property type="match status" value="1"/>
</dbReference>
<evidence type="ECO:0000313" key="9">
    <source>
        <dbReference type="Proteomes" id="UP000332933"/>
    </source>
</evidence>
<dbReference type="SMART" id="SM00184">
    <property type="entry name" value="RING"/>
    <property type="match status" value="1"/>
</dbReference>
<dbReference type="InterPro" id="IPR051438">
    <property type="entry name" value="RNF_E3_ubiq-protein_ligase"/>
</dbReference>
<evidence type="ECO:0000259" key="6">
    <source>
        <dbReference type="PROSITE" id="PS50089"/>
    </source>
</evidence>
<protein>
    <submittedName>
        <fullName evidence="8">Aste57867_2116 protein</fullName>
    </submittedName>
</protein>
<dbReference type="GO" id="GO:0000209">
    <property type="term" value="P:protein polyubiquitination"/>
    <property type="evidence" value="ECO:0007669"/>
    <property type="project" value="TreeGrafter"/>
</dbReference>
<sequence length="195" mass="21265">MTAVHTMPLPYFPTAPLLGRAKGPMTRYGEQPCVEALEPELPVDECRRPLTTSDLFPSTDTIAPCCGGYIPEDASSTTATSSDDEASSIDDQDEDDDTLCMDTMREMLQCSLCMDIFTEATGVPCCGHVFCDVCIEQYVDRFDSCPTCQSELSLAQLAPARLTQRMANELIVSCSSCSGSMKKGELDEHMEVCVK</sequence>
<keyword evidence="3" id="KW-0862">Zinc</keyword>
<dbReference type="InterPro" id="IPR013083">
    <property type="entry name" value="Znf_RING/FYVE/PHD"/>
</dbReference>
<dbReference type="GO" id="GO:0006511">
    <property type="term" value="P:ubiquitin-dependent protein catabolic process"/>
    <property type="evidence" value="ECO:0007669"/>
    <property type="project" value="TreeGrafter"/>
</dbReference>
<dbReference type="PROSITE" id="PS50089">
    <property type="entry name" value="ZF_RING_2"/>
    <property type="match status" value="1"/>
</dbReference>
<organism evidence="8 9">
    <name type="scientific">Aphanomyces stellatus</name>
    <dbReference type="NCBI Taxonomy" id="120398"/>
    <lineage>
        <taxon>Eukaryota</taxon>
        <taxon>Sar</taxon>
        <taxon>Stramenopiles</taxon>
        <taxon>Oomycota</taxon>
        <taxon>Saprolegniomycetes</taxon>
        <taxon>Saprolegniales</taxon>
        <taxon>Verrucalvaceae</taxon>
        <taxon>Aphanomyces</taxon>
    </lineage>
</organism>
<dbReference type="PROSITE" id="PS00518">
    <property type="entry name" value="ZF_RING_1"/>
    <property type="match status" value="1"/>
</dbReference>
<evidence type="ECO:0000256" key="3">
    <source>
        <dbReference type="ARBA" id="ARBA00022833"/>
    </source>
</evidence>
<dbReference type="Proteomes" id="UP000332933">
    <property type="component" value="Unassembled WGS sequence"/>
</dbReference>
<gene>
    <name evidence="8" type="primary">Aste57867_2116</name>
    <name evidence="7" type="ORF">As57867_002111</name>
    <name evidence="8" type="ORF">ASTE57867_2116</name>
</gene>
<dbReference type="PANTHER" id="PTHR46016:SF1">
    <property type="entry name" value="RING-TYPE DOMAIN-CONTAINING PROTEIN"/>
    <property type="match status" value="1"/>
</dbReference>
<keyword evidence="2 4" id="KW-0863">Zinc-finger</keyword>
<evidence type="ECO:0000313" key="7">
    <source>
        <dbReference type="EMBL" id="KAF0717747.1"/>
    </source>
</evidence>
<evidence type="ECO:0000256" key="5">
    <source>
        <dbReference type="SAM" id="MobiDB-lite"/>
    </source>
</evidence>
<dbReference type="OrthoDB" id="5330228at2759"/>
<dbReference type="EMBL" id="CAADRA010000218">
    <property type="protein sequence ID" value="VFT79319.1"/>
    <property type="molecule type" value="Genomic_DNA"/>
</dbReference>
<accession>A0A485KB47</accession>
<evidence type="ECO:0000256" key="1">
    <source>
        <dbReference type="ARBA" id="ARBA00022723"/>
    </source>
</evidence>
<evidence type="ECO:0000256" key="2">
    <source>
        <dbReference type="ARBA" id="ARBA00022771"/>
    </source>
</evidence>